<name>A0A6J3M5J9_9PEZI</name>
<keyword evidence="2" id="KW-1185">Reference proteome</keyword>
<proteinExistence type="predicted"/>
<feature type="signal peptide" evidence="1">
    <location>
        <begin position="1"/>
        <end position="18"/>
    </location>
</feature>
<feature type="chain" id="PRO_5026837482" evidence="1">
    <location>
        <begin position="19"/>
        <end position="128"/>
    </location>
</feature>
<protein>
    <submittedName>
        <fullName evidence="3">Uncharacterized protein</fullName>
    </submittedName>
</protein>
<dbReference type="Proteomes" id="UP000504637">
    <property type="component" value="Unplaced"/>
</dbReference>
<evidence type="ECO:0000313" key="3">
    <source>
        <dbReference type="RefSeq" id="XP_033459148.1"/>
    </source>
</evidence>
<reference evidence="3" key="2">
    <citation type="submission" date="2020-04" db="EMBL/GenBank/DDBJ databases">
        <authorList>
            <consortium name="NCBI Genome Project"/>
        </authorList>
    </citation>
    <scope>NUCLEOTIDE SEQUENCE</scope>
    <source>
        <strain evidence="3">CBS 342.82</strain>
    </source>
</reference>
<dbReference type="GeneID" id="54361004"/>
<dbReference type="AlphaFoldDB" id="A0A6J3M5J9"/>
<dbReference type="RefSeq" id="XP_033459148.1">
    <property type="nucleotide sequence ID" value="XM_033603204.1"/>
</dbReference>
<evidence type="ECO:0000256" key="1">
    <source>
        <dbReference type="SAM" id="SignalP"/>
    </source>
</evidence>
<organism evidence="3">
    <name type="scientific">Dissoconium aciculare CBS 342.82</name>
    <dbReference type="NCBI Taxonomy" id="1314786"/>
    <lineage>
        <taxon>Eukaryota</taxon>
        <taxon>Fungi</taxon>
        <taxon>Dikarya</taxon>
        <taxon>Ascomycota</taxon>
        <taxon>Pezizomycotina</taxon>
        <taxon>Dothideomycetes</taxon>
        <taxon>Dothideomycetidae</taxon>
        <taxon>Mycosphaerellales</taxon>
        <taxon>Dissoconiaceae</taxon>
        <taxon>Dissoconium</taxon>
    </lineage>
</organism>
<reference evidence="3" key="3">
    <citation type="submission" date="2025-08" db="UniProtKB">
        <authorList>
            <consortium name="RefSeq"/>
        </authorList>
    </citation>
    <scope>IDENTIFICATION</scope>
    <source>
        <strain evidence="3">CBS 342.82</strain>
    </source>
</reference>
<sequence length="128" mass="14112">MKTTALLSILLSATQIGAMVLDNALDSSVELQRPILGTDEITRVVDIPLRCSEMRCKTCRATNKCESEQSWLLTNAFNLLGQKQTLDEICTDKDLMLRFIYDGGANGDSDALLHLSARFAGHDDAHLK</sequence>
<reference evidence="3" key="1">
    <citation type="submission" date="2020-01" db="EMBL/GenBank/DDBJ databases">
        <authorList>
            <consortium name="DOE Joint Genome Institute"/>
            <person name="Haridas S."/>
            <person name="Albert R."/>
            <person name="Binder M."/>
            <person name="Bloem J."/>
            <person name="Labutti K."/>
            <person name="Salamov A."/>
            <person name="Andreopoulos B."/>
            <person name="Baker S.E."/>
            <person name="Barry K."/>
            <person name="Bills G."/>
            <person name="Bluhm B.H."/>
            <person name="Cannon C."/>
            <person name="Castanera R."/>
            <person name="Culley D.E."/>
            <person name="Daum C."/>
            <person name="Ezra D."/>
            <person name="Gonzalez J.B."/>
            <person name="Henrissat B."/>
            <person name="Kuo A."/>
            <person name="Liang C."/>
            <person name="Lipzen A."/>
            <person name="Lutzoni F."/>
            <person name="Magnuson J."/>
            <person name="Mondo S."/>
            <person name="Nolan M."/>
            <person name="Ohm R."/>
            <person name="Pangilinan J."/>
            <person name="Park H.-J."/>
            <person name="Ramirez L."/>
            <person name="Alfaro M."/>
            <person name="Sun H."/>
            <person name="Tritt A."/>
            <person name="Yoshinaga Y."/>
            <person name="Zwiers L.-H."/>
            <person name="Turgeon B.G."/>
            <person name="Goodwin S.B."/>
            <person name="Spatafora J.W."/>
            <person name="Crous P.W."/>
            <person name="Grigoriev I.V."/>
        </authorList>
    </citation>
    <scope>NUCLEOTIDE SEQUENCE</scope>
    <source>
        <strain evidence="3">CBS 342.82</strain>
    </source>
</reference>
<gene>
    <name evidence="3" type="ORF">K489DRAFT_370989</name>
</gene>
<accession>A0A6J3M5J9</accession>
<keyword evidence="1" id="KW-0732">Signal</keyword>
<evidence type="ECO:0000313" key="2">
    <source>
        <dbReference type="Proteomes" id="UP000504637"/>
    </source>
</evidence>